<evidence type="ECO:0000313" key="1">
    <source>
        <dbReference type="EMBL" id="MPD01975.1"/>
    </source>
</evidence>
<dbReference type="AlphaFoldDB" id="A0A5B7KBM5"/>
<name>A0A5B7KBM5_PORTR</name>
<keyword evidence="2" id="KW-1185">Reference proteome</keyword>
<dbReference type="Proteomes" id="UP000324222">
    <property type="component" value="Unassembled WGS sequence"/>
</dbReference>
<organism evidence="1 2">
    <name type="scientific">Portunus trituberculatus</name>
    <name type="common">Swimming crab</name>
    <name type="synonym">Neptunus trituberculatus</name>
    <dbReference type="NCBI Taxonomy" id="210409"/>
    <lineage>
        <taxon>Eukaryota</taxon>
        <taxon>Metazoa</taxon>
        <taxon>Ecdysozoa</taxon>
        <taxon>Arthropoda</taxon>
        <taxon>Crustacea</taxon>
        <taxon>Multicrustacea</taxon>
        <taxon>Malacostraca</taxon>
        <taxon>Eumalacostraca</taxon>
        <taxon>Eucarida</taxon>
        <taxon>Decapoda</taxon>
        <taxon>Pleocyemata</taxon>
        <taxon>Brachyura</taxon>
        <taxon>Eubrachyura</taxon>
        <taxon>Portunoidea</taxon>
        <taxon>Portunidae</taxon>
        <taxon>Portuninae</taxon>
        <taxon>Portunus</taxon>
    </lineage>
</organism>
<gene>
    <name evidence="1" type="ORF">E2C01_097528</name>
</gene>
<sequence length="93" mass="10703">MTPAVPSLKAWGLIRSTLWGTSGPPRPRTPQTCGRHTLPRRMSELPLLLLPPLHSFQIFYRLKILTFSESLTCFKLQALMESMFLLFCITYFC</sequence>
<accession>A0A5B7KBM5</accession>
<proteinExistence type="predicted"/>
<comment type="caution">
    <text evidence="1">The sequence shown here is derived from an EMBL/GenBank/DDBJ whole genome shotgun (WGS) entry which is preliminary data.</text>
</comment>
<protein>
    <submittedName>
        <fullName evidence="1">Uncharacterized protein</fullName>
    </submittedName>
</protein>
<reference evidence="1 2" key="1">
    <citation type="submission" date="2019-05" db="EMBL/GenBank/DDBJ databases">
        <title>Another draft genome of Portunus trituberculatus and its Hox gene families provides insights of decapod evolution.</title>
        <authorList>
            <person name="Jeong J.-H."/>
            <person name="Song I."/>
            <person name="Kim S."/>
            <person name="Choi T."/>
            <person name="Kim D."/>
            <person name="Ryu S."/>
            <person name="Kim W."/>
        </authorList>
    </citation>
    <scope>NUCLEOTIDE SEQUENCE [LARGE SCALE GENOMIC DNA]</scope>
    <source>
        <tissue evidence="1">Muscle</tissue>
    </source>
</reference>
<evidence type="ECO:0000313" key="2">
    <source>
        <dbReference type="Proteomes" id="UP000324222"/>
    </source>
</evidence>
<dbReference type="EMBL" id="VSRR010129405">
    <property type="protein sequence ID" value="MPD01975.1"/>
    <property type="molecule type" value="Genomic_DNA"/>
</dbReference>